<evidence type="ECO:0008006" key="3">
    <source>
        <dbReference type="Google" id="ProtNLM"/>
    </source>
</evidence>
<dbReference type="AlphaFoldDB" id="A0A1I6L568"/>
<dbReference type="Proteomes" id="UP000199024">
    <property type="component" value="Unassembled WGS sequence"/>
</dbReference>
<sequence>MPSLSPEREQIPPSSSALSADPRWHLATRIVKSKSFVKSPFLTNFLLYVCDRELRGFGAEITEYQIGVRAFRRPADYNPGTDNVVRNYARLLRKRLEEYFLNEGRDEPIHIQIPLGGYVPVFLPFPADADPKPELAEYTDAPPLSPQPVDTGNLQLQAVPQPTFWKSWGRAIACSALSMAVVLLAVTIIPSLVRARTLAHASPDLDHIFWTEVFRPDRDTLIVPADSGLGILENLSHHSVHLEDYITGTYLPQSMAQKNVDLRSLKDVRTQQYTSVVDINVVVALSHLPERIPARFAIHYARDVRIDELKHSNAILLGSVHTNPWAELFQNRQNFVLEYETATDDSYVTNRHPLPPEARTYRNAWAEESRRTYAVLAFEPGMDGQGHVILIAGLTMAGTQAAADLLLNKNRLEPILRKALKPDHTIAPFEVLLETNSLGGDAPESHIVAERYGTIED</sequence>
<dbReference type="STRING" id="474950.SAMN05421771_0253"/>
<dbReference type="EMBL" id="FOZL01000001">
    <property type="protein sequence ID" value="SFR98410.1"/>
    <property type="molecule type" value="Genomic_DNA"/>
</dbReference>
<reference evidence="1 2" key="1">
    <citation type="submission" date="2016-10" db="EMBL/GenBank/DDBJ databases">
        <authorList>
            <person name="de Groot N.N."/>
        </authorList>
    </citation>
    <scope>NUCLEOTIDE SEQUENCE [LARGE SCALE GENOMIC DNA]</scope>
    <source>
        <strain evidence="1 2">DSM 21001</strain>
    </source>
</reference>
<keyword evidence="2" id="KW-1185">Reference proteome</keyword>
<name>A0A1I6L568_9BACT</name>
<evidence type="ECO:0000313" key="2">
    <source>
        <dbReference type="Proteomes" id="UP000199024"/>
    </source>
</evidence>
<gene>
    <name evidence="1" type="ORF">SAMN05421771_0253</name>
</gene>
<protein>
    <recommendedName>
        <fullName evidence="3">Adenylate cyclase</fullName>
    </recommendedName>
</protein>
<organism evidence="1 2">
    <name type="scientific">Granulicella pectinivorans</name>
    <dbReference type="NCBI Taxonomy" id="474950"/>
    <lineage>
        <taxon>Bacteria</taxon>
        <taxon>Pseudomonadati</taxon>
        <taxon>Acidobacteriota</taxon>
        <taxon>Terriglobia</taxon>
        <taxon>Terriglobales</taxon>
        <taxon>Acidobacteriaceae</taxon>
        <taxon>Granulicella</taxon>
    </lineage>
</organism>
<accession>A0A1I6L568</accession>
<proteinExistence type="predicted"/>
<evidence type="ECO:0000313" key="1">
    <source>
        <dbReference type="EMBL" id="SFR98410.1"/>
    </source>
</evidence>